<feature type="non-terminal residue" evidence="1">
    <location>
        <position position="71"/>
    </location>
</feature>
<reference evidence="1" key="1">
    <citation type="journal article" date="2014" name="Front. Microbiol.">
        <title>High frequency of phylogenetically diverse reductive dehalogenase-homologous genes in deep subseafloor sedimentary metagenomes.</title>
        <authorList>
            <person name="Kawai M."/>
            <person name="Futagami T."/>
            <person name="Toyoda A."/>
            <person name="Takaki Y."/>
            <person name="Nishi S."/>
            <person name="Hori S."/>
            <person name="Arai W."/>
            <person name="Tsubouchi T."/>
            <person name="Morono Y."/>
            <person name="Uchiyama I."/>
            <person name="Ito T."/>
            <person name="Fujiyama A."/>
            <person name="Inagaki F."/>
            <person name="Takami H."/>
        </authorList>
    </citation>
    <scope>NUCLEOTIDE SEQUENCE</scope>
    <source>
        <strain evidence="1">Expedition CK06-06</strain>
    </source>
</reference>
<dbReference type="EMBL" id="BARV01044274">
    <property type="protein sequence ID" value="GAI70603.1"/>
    <property type="molecule type" value="Genomic_DNA"/>
</dbReference>
<gene>
    <name evidence="1" type="ORF">S06H3_65628</name>
</gene>
<accession>X1QQU3</accession>
<proteinExistence type="predicted"/>
<evidence type="ECO:0000313" key="1">
    <source>
        <dbReference type="EMBL" id="GAI70603.1"/>
    </source>
</evidence>
<comment type="caution">
    <text evidence="1">The sequence shown here is derived from an EMBL/GenBank/DDBJ whole genome shotgun (WGS) entry which is preliminary data.</text>
</comment>
<protein>
    <submittedName>
        <fullName evidence="1">Uncharacterized protein</fullName>
    </submittedName>
</protein>
<organism evidence="1">
    <name type="scientific">marine sediment metagenome</name>
    <dbReference type="NCBI Taxonomy" id="412755"/>
    <lineage>
        <taxon>unclassified sequences</taxon>
        <taxon>metagenomes</taxon>
        <taxon>ecological metagenomes</taxon>
    </lineage>
</organism>
<dbReference type="AlphaFoldDB" id="X1QQU3"/>
<sequence length="71" mass="7577">MEELKEILKGIEKSLNTLANGQAVIAKALTEDTEDDDILNLGKAGAKYSSANLGRLKAIRDSINSLLAGFD</sequence>
<name>X1QQU3_9ZZZZ</name>